<accession>A0A8S5NY25</accession>
<reference evidence="1" key="1">
    <citation type="journal article" date="2021" name="Proc. Natl. Acad. Sci. U.S.A.">
        <title>A Catalog of Tens of Thousands of Viruses from Human Metagenomes Reveals Hidden Associations with Chronic Diseases.</title>
        <authorList>
            <person name="Tisza M.J."/>
            <person name="Buck C.B."/>
        </authorList>
    </citation>
    <scope>NUCLEOTIDE SEQUENCE</scope>
    <source>
        <strain evidence="1">Ct6bb17</strain>
    </source>
</reference>
<proteinExistence type="predicted"/>
<evidence type="ECO:0000313" key="1">
    <source>
        <dbReference type="EMBL" id="DAD99641.1"/>
    </source>
</evidence>
<name>A0A8S5NY25_9CAUD</name>
<sequence>MYITCILRVKKVPFLDVTYNCKCPINRLFRGY</sequence>
<organism evidence="1">
    <name type="scientific">Siphoviridae sp. ct6bb17</name>
    <dbReference type="NCBI Taxonomy" id="2825345"/>
    <lineage>
        <taxon>Viruses</taxon>
        <taxon>Duplodnaviria</taxon>
        <taxon>Heunggongvirae</taxon>
        <taxon>Uroviricota</taxon>
        <taxon>Caudoviricetes</taxon>
    </lineage>
</organism>
<dbReference type="EMBL" id="BK015290">
    <property type="protein sequence ID" value="DAD99641.1"/>
    <property type="molecule type" value="Genomic_DNA"/>
</dbReference>
<protein>
    <submittedName>
        <fullName evidence="1">Uncharacterized protein</fullName>
    </submittedName>
</protein>